<keyword evidence="4 6" id="KW-0472">Membrane</keyword>
<dbReference type="STRING" id="33528.ENSGAFP00000019898"/>
<dbReference type="Gene3D" id="1.10.1450.10">
    <property type="entry name" value="Tetraspanin"/>
    <property type="match status" value="1"/>
</dbReference>
<dbReference type="EMBL" id="NHOQ01002573">
    <property type="protein sequence ID" value="PWA15893.1"/>
    <property type="molecule type" value="Genomic_DNA"/>
</dbReference>
<comment type="subcellular location">
    <subcellularLocation>
        <location evidence="1">Membrane</location>
        <topology evidence="1">Multi-pass membrane protein</topology>
    </subcellularLocation>
</comment>
<evidence type="ECO:0000256" key="1">
    <source>
        <dbReference type="ARBA" id="ARBA00004141"/>
    </source>
</evidence>
<protein>
    <submittedName>
        <fullName evidence="7">Uncharacterized protein</fullName>
    </submittedName>
</protein>
<feature type="transmembrane region" description="Helical" evidence="6">
    <location>
        <begin position="425"/>
        <end position="445"/>
    </location>
</feature>
<keyword evidence="2 6" id="KW-0812">Transmembrane</keyword>
<dbReference type="SUPFAM" id="SSF48652">
    <property type="entry name" value="Tetraspanin"/>
    <property type="match status" value="1"/>
</dbReference>
<keyword evidence="8" id="KW-1185">Reference proteome</keyword>
<dbReference type="InterPro" id="IPR018499">
    <property type="entry name" value="Tetraspanin/Peripherin"/>
</dbReference>
<dbReference type="Pfam" id="PF00335">
    <property type="entry name" value="Tetraspanin"/>
    <property type="match status" value="1"/>
</dbReference>
<accession>A0A315UX26</accession>
<comment type="caution">
    <text evidence="7">The sequence shown here is derived from an EMBL/GenBank/DDBJ whole genome shotgun (WGS) entry which is preliminary data.</text>
</comment>
<evidence type="ECO:0000256" key="3">
    <source>
        <dbReference type="ARBA" id="ARBA00022989"/>
    </source>
</evidence>
<reference evidence="7 8" key="1">
    <citation type="journal article" date="2018" name="G3 (Bethesda)">
        <title>A High-Quality Reference Genome for the Invasive Mosquitofish Gambusia affinis Using a Chicago Library.</title>
        <authorList>
            <person name="Hoffberg S.L."/>
            <person name="Troendle N.J."/>
            <person name="Glenn T.C."/>
            <person name="Mahmud O."/>
            <person name="Louha S."/>
            <person name="Chalopin D."/>
            <person name="Bennetzen J.L."/>
            <person name="Mauricio R."/>
        </authorList>
    </citation>
    <scope>NUCLEOTIDE SEQUENCE [LARGE SCALE GENOMIC DNA]</scope>
    <source>
        <strain evidence="7">NE01/NJP1002.9</strain>
        <tissue evidence="7">Muscle</tissue>
    </source>
</reference>
<dbReference type="PRINTS" id="PR00259">
    <property type="entry name" value="TMFOUR"/>
</dbReference>
<feature type="transmembrane region" description="Helical" evidence="6">
    <location>
        <begin position="194"/>
        <end position="227"/>
    </location>
</feature>
<name>A0A315UX26_GAMAF</name>
<dbReference type="GO" id="GO:0005886">
    <property type="term" value="C:plasma membrane"/>
    <property type="evidence" value="ECO:0007669"/>
    <property type="project" value="TreeGrafter"/>
</dbReference>
<dbReference type="InterPro" id="IPR008952">
    <property type="entry name" value="Tetraspanin_EC2_sf"/>
</dbReference>
<dbReference type="Proteomes" id="UP000250572">
    <property type="component" value="Unassembled WGS sequence"/>
</dbReference>
<feature type="transmembrane region" description="Helical" evidence="6">
    <location>
        <begin position="452"/>
        <end position="476"/>
    </location>
</feature>
<evidence type="ECO:0000256" key="5">
    <source>
        <dbReference type="SAM" id="MobiDB-lite"/>
    </source>
</evidence>
<keyword evidence="3 6" id="KW-1133">Transmembrane helix</keyword>
<gene>
    <name evidence="7" type="ORF">CCH79_00008942</name>
</gene>
<feature type="transmembrane region" description="Helical" evidence="6">
    <location>
        <begin position="575"/>
        <end position="597"/>
    </location>
</feature>
<dbReference type="AlphaFoldDB" id="A0A315UX26"/>
<evidence type="ECO:0000256" key="2">
    <source>
        <dbReference type="ARBA" id="ARBA00022692"/>
    </source>
</evidence>
<evidence type="ECO:0000256" key="4">
    <source>
        <dbReference type="ARBA" id="ARBA00023136"/>
    </source>
</evidence>
<dbReference type="PANTHER" id="PTHR19282">
    <property type="entry name" value="TETRASPANIN"/>
    <property type="match status" value="1"/>
</dbReference>
<evidence type="ECO:0000313" key="8">
    <source>
        <dbReference type="Proteomes" id="UP000250572"/>
    </source>
</evidence>
<evidence type="ECO:0000256" key="6">
    <source>
        <dbReference type="SAM" id="Phobius"/>
    </source>
</evidence>
<proteinExistence type="predicted"/>
<sequence>MSFDIDDVRPCAAQSHHIKTLPCQVVTWDKRSLLTLWSSANPTTQDPADFQIGLHACLLLRDDKHLIWNEVKPVLGGLALEVAEVHHSAHVQVPEVVPASSWQDFQGREGNVGGGPAFSEPVGRTAHGTRGTDLKKSERSNKWQGRLHDASVWTLALFTFLGLFGFFAFLAAAGFLAFFGLLAFLFFFGDFLVAFLVAFFAFFFLVFGFFFFTTFLFLGLGGFLLTFKEPLVRIKTFLFTRRLMATEILALFFTTSYPPALRAFFTAARDTPPRCAEADTAFRIRSDTEGPDFFLDLAFFFAGSAPGKAIAGEDIVRFYPPAGSAQSASEKETCDCGRSSWSVASYCEIKEKGKNLQDSSPSVSSVLSGNMDCGICTSKTILLFLSLLFWGAGAALAYVGAYIIMSYKTFDSFVADKQSLIPAGIVIITSVVMVVIGLVGCCATLRESKFGLGCFFLVIVIVFAAEVTALVFIFIYQSKSTEISQELERSMNETFVKYDGTDLNSKAVDDLQSQLKCCGVINYTSWFNTPWYEKNKTIPLSCCINTTQCSGQPSQLYQEGCVKKLEKFLHDVLNYAMLVILGFAIIKFFGMLSVCVITCRSGSRRSGYEPLYA</sequence>
<evidence type="ECO:0000313" key="7">
    <source>
        <dbReference type="EMBL" id="PWA15893.1"/>
    </source>
</evidence>
<feature type="transmembrane region" description="Helical" evidence="6">
    <location>
        <begin position="381"/>
        <end position="405"/>
    </location>
</feature>
<feature type="transmembrane region" description="Helical" evidence="6">
    <location>
        <begin position="155"/>
        <end position="188"/>
    </location>
</feature>
<organism evidence="7 8">
    <name type="scientific">Gambusia affinis</name>
    <name type="common">Western mosquitofish</name>
    <name type="synonym">Heterandria affinis</name>
    <dbReference type="NCBI Taxonomy" id="33528"/>
    <lineage>
        <taxon>Eukaryota</taxon>
        <taxon>Metazoa</taxon>
        <taxon>Chordata</taxon>
        <taxon>Craniata</taxon>
        <taxon>Vertebrata</taxon>
        <taxon>Euteleostomi</taxon>
        <taxon>Actinopterygii</taxon>
        <taxon>Neopterygii</taxon>
        <taxon>Teleostei</taxon>
        <taxon>Neoteleostei</taxon>
        <taxon>Acanthomorphata</taxon>
        <taxon>Ovalentaria</taxon>
        <taxon>Atherinomorphae</taxon>
        <taxon>Cyprinodontiformes</taxon>
        <taxon>Poeciliidae</taxon>
        <taxon>Poeciliinae</taxon>
        <taxon>Gambusia</taxon>
    </lineage>
</organism>
<feature type="region of interest" description="Disordered" evidence="5">
    <location>
        <begin position="114"/>
        <end position="137"/>
    </location>
</feature>
<dbReference type="PANTHER" id="PTHR19282:SF120">
    <property type="entry name" value="TETRASPANIN-36"/>
    <property type="match status" value="1"/>
</dbReference>